<accession>A0A9X4SBN3</accession>
<comment type="caution">
    <text evidence="1">The sequence shown here is derived from an EMBL/GenBank/DDBJ whole genome shotgun (WGS) entry which is preliminary data.</text>
</comment>
<keyword evidence="2" id="KW-1185">Reference proteome</keyword>
<organism evidence="1 2">
    <name type="scientific">Hydrogenophaga taeniospiralis CCUG 15921</name>
    <dbReference type="NCBI Taxonomy" id="1281780"/>
    <lineage>
        <taxon>Bacteria</taxon>
        <taxon>Pseudomonadati</taxon>
        <taxon>Pseudomonadota</taxon>
        <taxon>Betaproteobacteria</taxon>
        <taxon>Burkholderiales</taxon>
        <taxon>Comamonadaceae</taxon>
        <taxon>Hydrogenophaga</taxon>
    </lineage>
</organism>
<protein>
    <submittedName>
        <fullName evidence="1">Nitric oxide reductase activation protein NorD</fullName>
    </submittedName>
</protein>
<sequence>MEEMVGRWWHVALTRLTRPEHAAAAVQLSDVKTAIGLLFRAAGGQAHVRLAEAGLQRTAAPRHWLHRLAGSGERAALAVMEPEVLALPPSVAVFADPALNRDLYLWLALLTAHWVPSGQWLTDNRRATRRALDAFPGFHPRYERLRDLHLAQRPPVPGLRGRAALAEQAVA</sequence>
<dbReference type="Proteomes" id="UP001152876">
    <property type="component" value="Unassembled WGS sequence"/>
</dbReference>
<proteinExistence type="predicted"/>
<gene>
    <name evidence="1" type="ORF">H010_20471</name>
</gene>
<evidence type="ECO:0000313" key="2">
    <source>
        <dbReference type="Proteomes" id="UP001152876"/>
    </source>
</evidence>
<name>A0A9X4SBN3_9BURK</name>
<evidence type="ECO:0000313" key="1">
    <source>
        <dbReference type="EMBL" id="MDG5977644.1"/>
    </source>
</evidence>
<dbReference type="EMBL" id="AOGK01000024">
    <property type="protein sequence ID" value="MDG5977644.1"/>
    <property type="molecule type" value="Genomic_DNA"/>
</dbReference>
<reference evidence="1" key="1">
    <citation type="submission" date="2013-01" db="EMBL/GenBank/DDBJ databases">
        <title>Genome draft of Hydrogenophaga taeniospiralis 2K1.</title>
        <authorList>
            <person name="Gomila M."/>
            <person name="Lalucat J."/>
        </authorList>
    </citation>
    <scope>NUCLEOTIDE SEQUENCE</scope>
    <source>
        <strain evidence="1">CCUG 15921</strain>
    </source>
</reference>
<feature type="non-terminal residue" evidence="1">
    <location>
        <position position="171"/>
    </location>
</feature>
<dbReference type="AlphaFoldDB" id="A0A9X4SBN3"/>